<proteinExistence type="predicted"/>
<accession>A0ACC1LR61</accession>
<keyword evidence="2" id="KW-1185">Reference proteome</keyword>
<feature type="non-terminal residue" evidence="1">
    <location>
        <position position="192"/>
    </location>
</feature>
<protein>
    <submittedName>
        <fullName evidence="1">Metalloprotease</fullName>
        <ecNumber evidence="1">3.4.24.56</ecNumber>
    </submittedName>
</protein>
<reference evidence="1" key="1">
    <citation type="submission" date="2022-07" db="EMBL/GenBank/DDBJ databases">
        <title>Phylogenomic reconstructions and comparative analyses of Kickxellomycotina fungi.</title>
        <authorList>
            <person name="Reynolds N.K."/>
            <person name="Stajich J.E."/>
            <person name="Barry K."/>
            <person name="Grigoriev I.V."/>
            <person name="Crous P."/>
            <person name="Smith M.E."/>
        </authorList>
    </citation>
    <scope>NUCLEOTIDE SEQUENCE</scope>
    <source>
        <strain evidence="1">CBS 102833</strain>
    </source>
</reference>
<keyword evidence="1" id="KW-0645">Protease</keyword>
<name>A0ACC1LR61_9FUNG</name>
<dbReference type="EC" id="3.4.24.56" evidence="1"/>
<organism evidence="1 2">
    <name type="scientific">Coemansia furcata</name>
    <dbReference type="NCBI Taxonomy" id="417177"/>
    <lineage>
        <taxon>Eukaryota</taxon>
        <taxon>Fungi</taxon>
        <taxon>Fungi incertae sedis</taxon>
        <taxon>Zoopagomycota</taxon>
        <taxon>Kickxellomycotina</taxon>
        <taxon>Kickxellomycetes</taxon>
        <taxon>Kickxellales</taxon>
        <taxon>Kickxellaceae</taxon>
        <taxon>Coemansia</taxon>
    </lineage>
</organism>
<dbReference type="EMBL" id="JANBUP010000049">
    <property type="protein sequence ID" value="KAJ2813506.1"/>
    <property type="molecule type" value="Genomic_DNA"/>
</dbReference>
<comment type="caution">
    <text evidence="1">The sequence shown here is derived from an EMBL/GenBank/DDBJ whole genome shotgun (WGS) entry which is preliminary data.</text>
</comment>
<sequence length="192" mass="21985">MDFCKNYPLSDWTSGFEHRKTSVLQLPYEEYTGPMDKSASDTNNYKLIRLPNNLVVMCAQDLTTETSAATMSVNVGSSMDPVELQGLAHFLEHMLFMGTEKYPDEDEYKTYISQHSGDYNASTDFFETTFYFDIANNAFEGALDRLASFFTSPLFKKDCVDRELCAVDSEYKGMLNNDFWRGYQIECKLSDP</sequence>
<keyword evidence="1" id="KW-0378">Hydrolase</keyword>
<dbReference type="Proteomes" id="UP001140096">
    <property type="component" value="Unassembled WGS sequence"/>
</dbReference>
<evidence type="ECO:0000313" key="1">
    <source>
        <dbReference type="EMBL" id="KAJ2813506.1"/>
    </source>
</evidence>
<keyword evidence="1" id="KW-0482">Metalloprotease</keyword>
<gene>
    <name evidence="1" type="primary">STE23_3</name>
    <name evidence="1" type="ORF">H4S07_000640</name>
</gene>
<evidence type="ECO:0000313" key="2">
    <source>
        <dbReference type="Proteomes" id="UP001140096"/>
    </source>
</evidence>